<gene>
    <name evidence="2" type="ORF">C6P46_006458</name>
</gene>
<keyword evidence="3" id="KW-1185">Reference proteome</keyword>
<sequence>MFRFSDAQWQSIPPFFAHASEEQHTRLSSAQDPAGGPRRVLQRGRGAGDLAAKPSQSEAAVAPAERATRGLARRVDSRGWRGGDYSLWSCGVASALASQLAEHSGMHGPDETCAFSTGVASALASQLAEHSAPPAVTALPSLHAAADGAAICLQDRSFAGDPLPSGRRVRLTITPPHLDFDSVPASVPQPLAAGDDHSYNVTPLSVLNPVEPTAPRWRRTGDSELPGPLQIRERIA</sequence>
<dbReference type="Proteomes" id="UP000777482">
    <property type="component" value="Unassembled WGS sequence"/>
</dbReference>
<dbReference type="AlphaFoldDB" id="A0A9P6W6Y9"/>
<name>A0A9P6W6Y9_RHOMI</name>
<dbReference type="EMBL" id="PUHQ01000008">
    <property type="protein sequence ID" value="KAG0665674.1"/>
    <property type="molecule type" value="Genomic_DNA"/>
</dbReference>
<feature type="region of interest" description="Disordered" evidence="1">
    <location>
        <begin position="21"/>
        <end position="70"/>
    </location>
</feature>
<accession>A0A9P6W6Y9</accession>
<evidence type="ECO:0000313" key="2">
    <source>
        <dbReference type="EMBL" id="KAG0665674.1"/>
    </source>
</evidence>
<organism evidence="2 3">
    <name type="scientific">Rhodotorula mucilaginosa</name>
    <name type="common">Yeast</name>
    <name type="synonym">Rhodotorula rubra</name>
    <dbReference type="NCBI Taxonomy" id="5537"/>
    <lineage>
        <taxon>Eukaryota</taxon>
        <taxon>Fungi</taxon>
        <taxon>Dikarya</taxon>
        <taxon>Basidiomycota</taxon>
        <taxon>Pucciniomycotina</taxon>
        <taxon>Microbotryomycetes</taxon>
        <taxon>Sporidiobolales</taxon>
        <taxon>Sporidiobolaceae</taxon>
        <taxon>Rhodotorula</taxon>
    </lineage>
</organism>
<feature type="region of interest" description="Disordered" evidence="1">
    <location>
        <begin position="211"/>
        <end position="236"/>
    </location>
</feature>
<evidence type="ECO:0000313" key="3">
    <source>
        <dbReference type="Proteomes" id="UP000777482"/>
    </source>
</evidence>
<evidence type="ECO:0000256" key="1">
    <source>
        <dbReference type="SAM" id="MobiDB-lite"/>
    </source>
</evidence>
<comment type="caution">
    <text evidence="2">The sequence shown here is derived from an EMBL/GenBank/DDBJ whole genome shotgun (WGS) entry which is preliminary data.</text>
</comment>
<proteinExistence type="predicted"/>
<reference evidence="2 3" key="1">
    <citation type="submission" date="2020-11" db="EMBL/GenBank/DDBJ databases">
        <title>Kefir isolates.</title>
        <authorList>
            <person name="Marcisauskas S."/>
            <person name="Kim Y."/>
            <person name="Blasche S."/>
        </authorList>
    </citation>
    <scope>NUCLEOTIDE SEQUENCE [LARGE SCALE GENOMIC DNA]</scope>
    <source>
        <strain evidence="2 3">KR</strain>
    </source>
</reference>
<protein>
    <submittedName>
        <fullName evidence="2">Uncharacterized protein</fullName>
    </submittedName>
</protein>